<keyword evidence="1" id="KW-0812">Transmembrane</keyword>
<dbReference type="AlphaFoldDB" id="A0A099D128"/>
<gene>
    <name evidence="2" type="ORF">LF63_0101970</name>
</gene>
<comment type="caution">
    <text evidence="2">The sequence shown here is derived from an EMBL/GenBank/DDBJ whole genome shotgun (WGS) entry which is preliminary data.</text>
</comment>
<feature type="transmembrane region" description="Helical" evidence="1">
    <location>
        <begin position="6"/>
        <end position="27"/>
    </location>
</feature>
<dbReference type="Proteomes" id="UP000029708">
    <property type="component" value="Unassembled WGS sequence"/>
</dbReference>
<keyword evidence="1" id="KW-1133">Transmembrane helix</keyword>
<evidence type="ECO:0000313" key="2">
    <source>
        <dbReference type="EMBL" id="KGI78985.1"/>
    </source>
</evidence>
<dbReference type="EMBL" id="JROI01000005">
    <property type="protein sequence ID" value="KGI78985.1"/>
    <property type="molecule type" value="Genomic_DNA"/>
</dbReference>
<protein>
    <submittedName>
        <fullName evidence="2">Uncharacterized protein</fullName>
    </submittedName>
</protein>
<keyword evidence="3" id="KW-1185">Reference proteome</keyword>
<dbReference type="STRING" id="1543381.LF63_0101970"/>
<evidence type="ECO:0000256" key="1">
    <source>
        <dbReference type="SAM" id="Phobius"/>
    </source>
</evidence>
<proteinExistence type="predicted"/>
<reference evidence="2 3" key="1">
    <citation type="submission" date="2014-09" db="EMBL/GenBank/DDBJ databases">
        <title>Xanthomonadaceae 3.5X direct submission.</title>
        <authorList>
            <person name="Fang T."/>
            <person name="Wang H."/>
        </authorList>
    </citation>
    <scope>NUCLEOTIDE SEQUENCE [LARGE SCALE GENOMIC DNA]</scope>
    <source>
        <strain evidence="2 3">3.5X</strain>
    </source>
</reference>
<name>A0A099D128_9GAMM</name>
<keyword evidence="1" id="KW-0472">Membrane</keyword>
<accession>A0A099D128</accession>
<sequence length="153" mass="16462">MGKLAVNIRIVVHIVLSTAAGLGAAALRLHGPLLVRNLSAPDRGLRFAGAAHARLIADLLGFSAFARVVARAWHRGSVPLPPRGTIRPDMAYRVRLMVRFRCLRLPMPSGLFDALLCAQRVSTGDRLGRTSHAACAPHARCAIVRLHSVRIAA</sequence>
<dbReference type="HOGENOM" id="CLU_1711390_0_0_6"/>
<organism evidence="2 3">
    <name type="scientific">Oleiagrimonas soli</name>
    <dbReference type="NCBI Taxonomy" id="1543381"/>
    <lineage>
        <taxon>Bacteria</taxon>
        <taxon>Pseudomonadati</taxon>
        <taxon>Pseudomonadota</taxon>
        <taxon>Gammaproteobacteria</taxon>
        <taxon>Lysobacterales</taxon>
        <taxon>Rhodanobacteraceae</taxon>
        <taxon>Oleiagrimonas</taxon>
    </lineage>
</organism>
<evidence type="ECO:0000313" key="3">
    <source>
        <dbReference type="Proteomes" id="UP000029708"/>
    </source>
</evidence>